<dbReference type="HOGENOM" id="CLU_1777688_0_0_1"/>
<keyword evidence="2" id="KW-1185">Reference proteome</keyword>
<dbReference type="Proteomes" id="UP000053424">
    <property type="component" value="Unassembled WGS sequence"/>
</dbReference>
<organism evidence="1 2">
    <name type="scientific">Hebeloma cylindrosporum</name>
    <dbReference type="NCBI Taxonomy" id="76867"/>
    <lineage>
        <taxon>Eukaryota</taxon>
        <taxon>Fungi</taxon>
        <taxon>Dikarya</taxon>
        <taxon>Basidiomycota</taxon>
        <taxon>Agaricomycotina</taxon>
        <taxon>Agaricomycetes</taxon>
        <taxon>Agaricomycetidae</taxon>
        <taxon>Agaricales</taxon>
        <taxon>Agaricineae</taxon>
        <taxon>Hymenogastraceae</taxon>
        <taxon>Hebeloma</taxon>
    </lineage>
</organism>
<gene>
    <name evidence="1" type="ORF">M413DRAFT_262569</name>
</gene>
<reference evidence="1 2" key="1">
    <citation type="submission" date="2014-04" db="EMBL/GenBank/DDBJ databases">
        <authorList>
            <consortium name="DOE Joint Genome Institute"/>
            <person name="Kuo A."/>
            <person name="Gay G."/>
            <person name="Dore J."/>
            <person name="Kohler A."/>
            <person name="Nagy L.G."/>
            <person name="Floudas D."/>
            <person name="Copeland A."/>
            <person name="Barry K.W."/>
            <person name="Cichocki N."/>
            <person name="Veneault-Fourrey C."/>
            <person name="LaButti K."/>
            <person name="Lindquist E.A."/>
            <person name="Lipzen A."/>
            <person name="Lundell T."/>
            <person name="Morin E."/>
            <person name="Murat C."/>
            <person name="Sun H."/>
            <person name="Tunlid A."/>
            <person name="Henrissat B."/>
            <person name="Grigoriev I.V."/>
            <person name="Hibbett D.S."/>
            <person name="Martin F."/>
            <person name="Nordberg H.P."/>
            <person name="Cantor M.N."/>
            <person name="Hua S.X."/>
        </authorList>
    </citation>
    <scope>NUCLEOTIDE SEQUENCE [LARGE SCALE GENOMIC DNA]</scope>
    <source>
        <strain evidence="2">h7</strain>
    </source>
</reference>
<sequence length="146" mass="16318">MQPNVEDLQICYRDSNTGAWLPYLDPQLQICIFDPSSQTYIPLQLLQSTYVGASNPLGDQTQSFSSSMHTIFDPYVSSFIFSFDVFEALRHRLATAFRRATAAAAASELHELDAHHSLPLSAAAVRTRSRPAELIELDVHQFLSLC</sequence>
<evidence type="ECO:0000313" key="2">
    <source>
        <dbReference type="Proteomes" id="UP000053424"/>
    </source>
</evidence>
<evidence type="ECO:0000313" key="1">
    <source>
        <dbReference type="EMBL" id="KIM46784.1"/>
    </source>
</evidence>
<name>A0A0C3CRS9_HEBCY</name>
<dbReference type="EMBL" id="KN831770">
    <property type="protein sequence ID" value="KIM46784.1"/>
    <property type="molecule type" value="Genomic_DNA"/>
</dbReference>
<dbReference type="AlphaFoldDB" id="A0A0C3CRS9"/>
<proteinExistence type="predicted"/>
<accession>A0A0C3CRS9</accession>
<reference evidence="2" key="2">
    <citation type="submission" date="2015-01" db="EMBL/GenBank/DDBJ databases">
        <title>Evolutionary Origins and Diversification of the Mycorrhizal Mutualists.</title>
        <authorList>
            <consortium name="DOE Joint Genome Institute"/>
            <consortium name="Mycorrhizal Genomics Consortium"/>
            <person name="Kohler A."/>
            <person name="Kuo A."/>
            <person name="Nagy L.G."/>
            <person name="Floudas D."/>
            <person name="Copeland A."/>
            <person name="Barry K.W."/>
            <person name="Cichocki N."/>
            <person name="Veneault-Fourrey C."/>
            <person name="LaButti K."/>
            <person name="Lindquist E.A."/>
            <person name="Lipzen A."/>
            <person name="Lundell T."/>
            <person name="Morin E."/>
            <person name="Murat C."/>
            <person name="Riley R."/>
            <person name="Ohm R."/>
            <person name="Sun H."/>
            <person name="Tunlid A."/>
            <person name="Henrissat B."/>
            <person name="Grigoriev I.V."/>
            <person name="Hibbett D.S."/>
            <person name="Martin F."/>
        </authorList>
    </citation>
    <scope>NUCLEOTIDE SEQUENCE [LARGE SCALE GENOMIC DNA]</scope>
    <source>
        <strain evidence="2">h7</strain>
    </source>
</reference>
<protein>
    <submittedName>
        <fullName evidence="1">Uncharacterized protein</fullName>
    </submittedName>
</protein>